<organism evidence="1">
    <name type="scientific">Anguilla anguilla</name>
    <name type="common">European freshwater eel</name>
    <name type="synonym">Muraena anguilla</name>
    <dbReference type="NCBI Taxonomy" id="7936"/>
    <lineage>
        <taxon>Eukaryota</taxon>
        <taxon>Metazoa</taxon>
        <taxon>Chordata</taxon>
        <taxon>Craniata</taxon>
        <taxon>Vertebrata</taxon>
        <taxon>Euteleostomi</taxon>
        <taxon>Actinopterygii</taxon>
        <taxon>Neopterygii</taxon>
        <taxon>Teleostei</taxon>
        <taxon>Anguilliformes</taxon>
        <taxon>Anguillidae</taxon>
        <taxon>Anguilla</taxon>
    </lineage>
</organism>
<dbReference type="AlphaFoldDB" id="A0A0E9P712"/>
<reference evidence="1" key="1">
    <citation type="submission" date="2014-11" db="EMBL/GenBank/DDBJ databases">
        <authorList>
            <person name="Amaro Gonzalez C."/>
        </authorList>
    </citation>
    <scope>NUCLEOTIDE SEQUENCE</scope>
</reference>
<accession>A0A0E9P712</accession>
<sequence>MVKTCSFLFDQKFECDLRNFGSIMIVDARHGDSSITEMAAILGVSRTTVTRVYRE</sequence>
<proteinExistence type="predicted"/>
<dbReference type="EMBL" id="GBXM01108490">
    <property type="protein sequence ID" value="JAH00087.1"/>
    <property type="molecule type" value="Transcribed_RNA"/>
</dbReference>
<evidence type="ECO:0000313" key="1">
    <source>
        <dbReference type="EMBL" id="JAH00087.1"/>
    </source>
</evidence>
<name>A0A0E9P712_ANGAN</name>
<protein>
    <submittedName>
        <fullName evidence="1">Uncharacterized protein</fullName>
    </submittedName>
</protein>
<reference evidence="1" key="2">
    <citation type="journal article" date="2015" name="Fish Shellfish Immunol.">
        <title>Early steps in the European eel (Anguilla anguilla)-Vibrio vulnificus interaction in the gills: Role of the RtxA13 toxin.</title>
        <authorList>
            <person name="Callol A."/>
            <person name="Pajuelo D."/>
            <person name="Ebbesson L."/>
            <person name="Teles M."/>
            <person name="MacKenzie S."/>
            <person name="Amaro C."/>
        </authorList>
    </citation>
    <scope>NUCLEOTIDE SEQUENCE</scope>
</reference>